<evidence type="ECO:0000256" key="4">
    <source>
        <dbReference type="ARBA" id="ARBA00022692"/>
    </source>
</evidence>
<evidence type="ECO:0000313" key="10">
    <source>
        <dbReference type="Proteomes" id="UP000266506"/>
    </source>
</evidence>
<accession>A0A397RU03</accession>
<keyword evidence="5 7" id="KW-1133">Transmembrane helix</keyword>
<proteinExistence type="inferred from homology"/>
<dbReference type="InParanoid" id="A0A397RU03"/>
<sequence length="228" mass="25492">MDITTLDMELLNTILLIIAVIGTVAYAISGALTGIENKLDAFGVVVLSVITATGGGFLRDLIMGEKKFVIFDEWWYPLIAFAVACLVFAVMWFIRDLSWEDSKAYRLTFLIIDSIGLGAFVIVGVLRAQGCGVTNEGQLIFYSLLTCVGGSMLRDILVMRIPAIFRKHIYAVAAIIGAVYFVFLSKFVDNIWLTSITTVLIVVTIRFFAARYKWNFPKIHLKNEEEKK</sequence>
<feature type="transmembrane region" description="Helical" evidence="7">
    <location>
        <begin position="42"/>
        <end position="62"/>
    </location>
</feature>
<dbReference type="PANTHER" id="PTHR30506:SF3">
    <property type="entry name" value="UPF0126 INNER MEMBRANE PROTEIN YADS-RELATED"/>
    <property type="match status" value="1"/>
</dbReference>
<evidence type="ECO:0000256" key="2">
    <source>
        <dbReference type="ARBA" id="ARBA00008193"/>
    </source>
</evidence>
<keyword evidence="3" id="KW-1003">Cell membrane</keyword>
<protein>
    <submittedName>
        <fullName evidence="9">Putative membrane protein YeiH</fullName>
    </submittedName>
</protein>
<comment type="similarity">
    <text evidence="2">Belongs to the UPF0126 family.</text>
</comment>
<feature type="transmembrane region" description="Helical" evidence="7">
    <location>
        <begin position="191"/>
        <end position="209"/>
    </location>
</feature>
<comment type="subcellular location">
    <subcellularLocation>
        <location evidence="1">Cell membrane</location>
        <topology evidence="1">Multi-pass membrane protein</topology>
    </subcellularLocation>
</comment>
<keyword evidence="6 7" id="KW-0472">Membrane</keyword>
<evidence type="ECO:0000259" key="8">
    <source>
        <dbReference type="Pfam" id="PF03458"/>
    </source>
</evidence>
<dbReference type="PANTHER" id="PTHR30506">
    <property type="entry name" value="INNER MEMBRANE PROTEIN"/>
    <property type="match status" value="1"/>
</dbReference>
<dbReference type="GO" id="GO:0005886">
    <property type="term" value="C:plasma membrane"/>
    <property type="evidence" value="ECO:0007669"/>
    <property type="project" value="UniProtKB-SubCell"/>
</dbReference>
<gene>
    <name evidence="9" type="ORF">EI71_01333</name>
</gene>
<keyword evidence="4 7" id="KW-0812">Transmembrane</keyword>
<dbReference type="OrthoDB" id="9791874at2"/>
<name>A0A397RU03_9MOLU</name>
<dbReference type="RefSeq" id="WP_119016462.1">
    <property type="nucleotide sequence ID" value="NZ_QXEV01000015.1"/>
</dbReference>
<dbReference type="Pfam" id="PF03458">
    <property type="entry name" value="Gly_transporter"/>
    <property type="match status" value="2"/>
</dbReference>
<feature type="transmembrane region" description="Helical" evidence="7">
    <location>
        <begin position="74"/>
        <end position="95"/>
    </location>
</feature>
<evidence type="ECO:0000256" key="6">
    <source>
        <dbReference type="ARBA" id="ARBA00023136"/>
    </source>
</evidence>
<evidence type="ECO:0000256" key="1">
    <source>
        <dbReference type="ARBA" id="ARBA00004651"/>
    </source>
</evidence>
<evidence type="ECO:0000256" key="5">
    <source>
        <dbReference type="ARBA" id="ARBA00022989"/>
    </source>
</evidence>
<dbReference type="EMBL" id="QXEV01000015">
    <property type="protein sequence ID" value="RIA75595.1"/>
    <property type="molecule type" value="Genomic_DNA"/>
</dbReference>
<evidence type="ECO:0000256" key="3">
    <source>
        <dbReference type="ARBA" id="ARBA00022475"/>
    </source>
</evidence>
<organism evidence="9 10">
    <name type="scientific">Anaeroplasma bactoclasticum</name>
    <dbReference type="NCBI Taxonomy" id="2088"/>
    <lineage>
        <taxon>Bacteria</taxon>
        <taxon>Bacillati</taxon>
        <taxon>Mycoplasmatota</taxon>
        <taxon>Mollicutes</taxon>
        <taxon>Anaeroplasmatales</taxon>
        <taxon>Anaeroplasmataceae</taxon>
        <taxon>Anaeroplasma</taxon>
    </lineage>
</organism>
<feature type="domain" description="Glycine transporter" evidence="8">
    <location>
        <begin position="17"/>
        <end position="90"/>
    </location>
</feature>
<feature type="transmembrane region" description="Helical" evidence="7">
    <location>
        <begin position="169"/>
        <end position="185"/>
    </location>
</feature>
<feature type="domain" description="Glycine transporter" evidence="8">
    <location>
        <begin position="111"/>
        <end position="185"/>
    </location>
</feature>
<reference evidence="9 10" key="1">
    <citation type="submission" date="2018-08" db="EMBL/GenBank/DDBJ databases">
        <title>Genomic Encyclopedia of Archaeal and Bacterial Type Strains, Phase II (KMG-II): from individual species to whole genera.</title>
        <authorList>
            <person name="Goeker M."/>
        </authorList>
    </citation>
    <scope>NUCLEOTIDE SEQUENCE [LARGE SCALE GENOMIC DNA]</scope>
    <source>
        <strain evidence="9 10">ATCC 27112</strain>
    </source>
</reference>
<comment type="caution">
    <text evidence="9">The sequence shown here is derived from an EMBL/GenBank/DDBJ whole genome shotgun (WGS) entry which is preliminary data.</text>
</comment>
<feature type="transmembrane region" description="Helical" evidence="7">
    <location>
        <begin position="139"/>
        <end position="157"/>
    </location>
</feature>
<evidence type="ECO:0000256" key="7">
    <source>
        <dbReference type="SAM" id="Phobius"/>
    </source>
</evidence>
<evidence type="ECO:0000313" key="9">
    <source>
        <dbReference type="EMBL" id="RIA75595.1"/>
    </source>
</evidence>
<feature type="transmembrane region" description="Helical" evidence="7">
    <location>
        <begin position="14"/>
        <end position="35"/>
    </location>
</feature>
<dbReference type="InterPro" id="IPR005115">
    <property type="entry name" value="Gly_transporter"/>
</dbReference>
<keyword evidence="10" id="KW-1185">Reference proteome</keyword>
<dbReference type="AlphaFoldDB" id="A0A397RU03"/>
<feature type="transmembrane region" description="Helical" evidence="7">
    <location>
        <begin position="107"/>
        <end position="127"/>
    </location>
</feature>
<dbReference type="FunCoup" id="A0A397RU03">
    <property type="interactions" value="98"/>
</dbReference>
<dbReference type="Proteomes" id="UP000266506">
    <property type="component" value="Unassembled WGS sequence"/>
</dbReference>